<keyword evidence="3" id="KW-1185">Reference proteome</keyword>
<sequence length="266" mass="29463">MAPPVELLISPWITFIVPVFISLYYLVPWFWILNHLRDIPGAFSGQLSNLWLLLACRAGKRYSYVDEAHKRYGPIVRIQPNHMSIANEEVIQLKSLPYWLVNVWGRGVIHFTPPVLSTVYFVNGTTLRPRPFHVTENQANGVAFSQDRNGKGGVFTSPRGCVPGQEPPRIPYRLRTLDAYGVSYPGAWTSVPRPVSVLISFVYDGVKSTRSAWVFAFAGEGVDVLDSQTGLALGTIRVVGGGDYVAVNMALGQNKLWIIGAGWSGM</sequence>
<organism evidence="2 3">
    <name type="scientific">Aspergillus pseudotamarii</name>
    <dbReference type="NCBI Taxonomy" id="132259"/>
    <lineage>
        <taxon>Eukaryota</taxon>
        <taxon>Fungi</taxon>
        <taxon>Dikarya</taxon>
        <taxon>Ascomycota</taxon>
        <taxon>Pezizomycotina</taxon>
        <taxon>Eurotiomycetes</taxon>
        <taxon>Eurotiomycetidae</taxon>
        <taxon>Eurotiales</taxon>
        <taxon>Aspergillaceae</taxon>
        <taxon>Aspergillus</taxon>
        <taxon>Aspergillus subgen. Circumdati</taxon>
    </lineage>
</organism>
<dbReference type="AlphaFoldDB" id="A0A5N6SIU2"/>
<feature type="transmembrane region" description="Helical" evidence="1">
    <location>
        <begin position="12"/>
        <end position="33"/>
    </location>
</feature>
<keyword evidence="1" id="KW-0812">Transmembrane</keyword>
<accession>A0A5N6SIU2</accession>
<reference evidence="2 3" key="1">
    <citation type="submission" date="2019-04" db="EMBL/GenBank/DDBJ databases">
        <title>Friends and foes A comparative genomics study of 23 Aspergillus species from section Flavi.</title>
        <authorList>
            <consortium name="DOE Joint Genome Institute"/>
            <person name="Kjaerbolling I."/>
            <person name="Vesth T."/>
            <person name="Frisvad J.C."/>
            <person name="Nybo J.L."/>
            <person name="Theobald S."/>
            <person name="Kildgaard S."/>
            <person name="Isbrandt T."/>
            <person name="Kuo A."/>
            <person name="Sato A."/>
            <person name="Lyhne E.K."/>
            <person name="Kogle M.E."/>
            <person name="Wiebenga A."/>
            <person name="Kun R.S."/>
            <person name="Lubbers R.J."/>
            <person name="Makela M.R."/>
            <person name="Barry K."/>
            <person name="Chovatia M."/>
            <person name="Clum A."/>
            <person name="Daum C."/>
            <person name="Haridas S."/>
            <person name="He G."/>
            <person name="LaButti K."/>
            <person name="Lipzen A."/>
            <person name="Mondo S."/>
            <person name="Riley R."/>
            <person name="Salamov A."/>
            <person name="Simmons B.A."/>
            <person name="Magnuson J.K."/>
            <person name="Henrissat B."/>
            <person name="Mortensen U.H."/>
            <person name="Larsen T.O."/>
            <person name="Devries R.P."/>
            <person name="Grigoriev I.V."/>
            <person name="Machida M."/>
            <person name="Baker S.E."/>
            <person name="Andersen M.R."/>
        </authorList>
    </citation>
    <scope>NUCLEOTIDE SEQUENCE [LARGE SCALE GENOMIC DNA]</scope>
    <source>
        <strain evidence="2 3">CBS 117625</strain>
    </source>
</reference>
<protein>
    <recommendedName>
        <fullName evidence="4">Cytochrome P450</fullName>
    </recommendedName>
</protein>
<dbReference type="OrthoDB" id="423498at2759"/>
<keyword evidence="1" id="KW-1133">Transmembrane helix</keyword>
<proteinExistence type="predicted"/>
<name>A0A5N6SIU2_ASPPS</name>
<dbReference type="EMBL" id="ML743614">
    <property type="protein sequence ID" value="KAE8133591.1"/>
    <property type="molecule type" value="Genomic_DNA"/>
</dbReference>
<gene>
    <name evidence="2" type="ORF">BDV38DRAFT_286631</name>
</gene>
<evidence type="ECO:0000313" key="2">
    <source>
        <dbReference type="EMBL" id="KAE8133591.1"/>
    </source>
</evidence>
<evidence type="ECO:0000256" key="1">
    <source>
        <dbReference type="SAM" id="Phobius"/>
    </source>
</evidence>
<dbReference type="Proteomes" id="UP000325672">
    <property type="component" value="Unassembled WGS sequence"/>
</dbReference>
<dbReference type="GeneID" id="43644922"/>
<keyword evidence="1" id="KW-0472">Membrane</keyword>
<dbReference type="RefSeq" id="XP_031909654.1">
    <property type="nucleotide sequence ID" value="XM_032060712.1"/>
</dbReference>
<evidence type="ECO:0008006" key="4">
    <source>
        <dbReference type="Google" id="ProtNLM"/>
    </source>
</evidence>
<evidence type="ECO:0000313" key="3">
    <source>
        <dbReference type="Proteomes" id="UP000325672"/>
    </source>
</evidence>